<evidence type="ECO:0000313" key="2">
    <source>
        <dbReference type="EMBL" id="OSI10702.1"/>
    </source>
</evidence>
<dbReference type="EMBL" id="MTBM01000004">
    <property type="protein sequence ID" value="OSI10702.1"/>
    <property type="molecule type" value="Genomic_DNA"/>
</dbReference>
<name>A0ABX3WFB1_9NEIS</name>
<reference evidence="2 3" key="1">
    <citation type="submission" date="2017-01" db="EMBL/GenBank/DDBJ databases">
        <authorList>
            <person name="Wolfgang W.J."/>
            <person name="Cole J."/>
            <person name="Wroblewski D."/>
            <person name="Mcginnis J."/>
            <person name="Musser K.A."/>
        </authorList>
    </citation>
    <scope>NUCLEOTIDE SEQUENCE [LARGE SCALE GENOMIC DNA]</scope>
    <source>
        <strain evidence="2 3">DSM 21643</strain>
    </source>
</reference>
<proteinExistence type="predicted"/>
<evidence type="ECO:0000256" key="1">
    <source>
        <dbReference type="SAM" id="MobiDB-lite"/>
    </source>
</evidence>
<accession>A0ABX3WFB1</accession>
<evidence type="ECO:0008006" key="4">
    <source>
        <dbReference type="Google" id="ProtNLM"/>
    </source>
</evidence>
<evidence type="ECO:0000313" key="3">
    <source>
        <dbReference type="Proteomes" id="UP000193466"/>
    </source>
</evidence>
<comment type="caution">
    <text evidence="2">The sequence shown here is derived from an EMBL/GenBank/DDBJ whole genome shotgun (WGS) entry which is preliminary data.</text>
</comment>
<sequence>MNQPETFAKPPSVDAVQDVAAQRMHTYHMHNAEMRHRWGFCKGISLALMIFRCELIYAINLLRPSEIFSDGPIIMCAKAAGIQNALDTPPCPQSLQPLPTQQPKRSQSKQA</sequence>
<gene>
    <name evidence="2" type="ORF">BWD10_04410</name>
</gene>
<feature type="compositionally biased region" description="Low complexity" evidence="1">
    <location>
        <begin position="93"/>
        <end position="103"/>
    </location>
</feature>
<feature type="region of interest" description="Disordered" evidence="1">
    <location>
        <begin position="88"/>
        <end position="111"/>
    </location>
</feature>
<keyword evidence="3" id="KW-1185">Reference proteome</keyword>
<dbReference type="RefSeq" id="WP_157739150.1">
    <property type="nucleotide sequence ID" value="NZ_LT906434.1"/>
</dbReference>
<dbReference type="Proteomes" id="UP000193466">
    <property type="component" value="Unassembled WGS sequence"/>
</dbReference>
<protein>
    <recommendedName>
        <fullName evidence="4">Phage associated protein</fullName>
    </recommendedName>
</protein>
<organism evidence="2 3">
    <name type="scientific">Neisseria zoodegmatis</name>
    <dbReference type="NCBI Taxonomy" id="326523"/>
    <lineage>
        <taxon>Bacteria</taxon>
        <taxon>Pseudomonadati</taxon>
        <taxon>Pseudomonadota</taxon>
        <taxon>Betaproteobacteria</taxon>
        <taxon>Neisseriales</taxon>
        <taxon>Neisseriaceae</taxon>
        <taxon>Neisseria</taxon>
    </lineage>
</organism>